<evidence type="ECO:0000259" key="1">
    <source>
        <dbReference type="Pfam" id="PF00085"/>
    </source>
</evidence>
<dbReference type="CDD" id="cd02947">
    <property type="entry name" value="TRX_family"/>
    <property type="match status" value="1"/>
</dbReference>
<dbReference type="Gene3D" id="3.40.30.10">
    <property type="entry name" value="Glutaredoxin"/>
    <property type="match status" value="1"/>
</dbReference>
<reference evidence="2" key="1">
    <citation type="journal article" date="2019" name="G3 (Bethesda)">
        <title>Genome Assemblies of Two Rare Opportunistic Yeast Pathogens: Diutina rugosa (syn. Candida rugosa) and Trichomonascus ciferrii (syn. Candida ciferrii).</title>
        <authorList>
            <person name="Mixao V."/>
            <person name="Saus E."/>
            <person name="Hansen A.P."/>
            <person name="Lass-Florl C."/>
            <person name="Gabaldon T."/>
        </authorList>
    </citation>
    <scope>NUCLEOTIDE SEQUENCE</scope>
    <source>
        <strain evidence="2">CBS 4856</strain>
    </source>
</reference>
<accession>A0A642VED3</accession>
<feature type="domain" description="Thioredoxin" evidence="1">
    <location>
        <begin position="44"/>
        <end position="99"/>
    </location>
</feature>
<organism evidence="2 3">
    <name type="scientific">Trichomonascus ciferrii</name>
    <dbReference type="NCBI Taxonomy" id="44093"/>
    <lineage>
        <taxon>Eukaryota</taxon>
        <taxon>Fungi</taxon>
        <taxon>Dikarya</taxon>
        <taxon>Ascomycota</taxon>
        <taxon>Saccharomycotina</taxon>
        <taxon>Dipodascomycetes</taxon>
        <taxon>Dipodascales</taxon>
        <taxon>Trichomonascaceae</taxon>
        <taxon>Trichomonascus</taxon>
        <taxon>Trichomonascus ciferrii complex</taxon>
    </lineage>
</organism>
<dbReference type="VEuPathDB" id="FungiDB:TRICI_000109"/>
<dbReference type="Pfam" id="PF00085">
    <property type="entry name" value="Thioredoxin"/>
    <property type="match status" value="1"/>
</dbReference>
<comment type="caution">
    <text evidence="2">The sequence shown here is derived from an EMBL/GenBank/DDBJ whole genome shotgun (WGS) entry which is preliminary data.</text>
</comment>
<dbReference type="InterPro" id="IPR013766">
    <property type="entry name" value="Thioredoxin_domain"/>
</dbReference>
<evidence type="ECO:0000313" key="2">
    <source>
        <dbReference type="EMBL" id="KAA8917737.1"/>
    </source>
</evidence>
<dbReference type="Proteomes" id="UP000761534">
    <property type="component" value="Unassembled WGS sequence"/>
</dbReference>
<sequence>MDNPGGIKNIKSEDQFFDVIKSGLVYVLLYRFGDINCEVACDMIKYFPERYPDLKVYRLDVNEVMEVAMGYRIQEFPTSLIFRNGKMKGSITGVKEVDIRHLIEGVQAGPKKK</sequence>
<dbReference type="InterPro" id="IPR036249">
    <property type="entry name" value="Thioredoxin-like_sf"/>
</dbReference>
<name>A0A642VED3_9ASCO</name>
<keyword evidence="3" id="KW-1185">Reference proteome</keyword>
<proteinExistence type="predicted"/>
<evidence type="ECO:0000313" key="3">
    <source>
        <dbReference type="Proteomes" id="UP000761534"/>
    </source>
</evidence>
<dbReference type="SUPFAM" id="SSF52833">
    <property type="entry name" value="Thioredoxin-like"/>
    <property type="match status" value="1"/>
</dbReference>
<gene>
    <name evidence="2" type="ORF">TRICI_000109</name>
</gene>
<dbReference type="AlphaFoldDB" id="A0A642VED3"/>
<protein>
    <recommendedName>
        <fullName evidence="1">Thioredoxin domain-containing protein</fullName>
    </recommendedName>
</protein>
<dbReference type="OrthoDB" id="10263751at2759"/>
<dbReference type="EMBL" id="SWFS01000012">
    <property type="protein sequence ID" value="KAA8917737.1"/>
    <property type="molecule type" value="Genomic_DNA"/>
</dbReference>